<keyword evidence="1" id="KW-0611">Plant defense</keyword>
<evidence type="ECO:0000256" key="1">
    <source>
        <dbReference type="ARBA" id="ARBA00022821"/>
    </source>
</evidence>
<dbReference type="Proteomes" id="UP000284657">
    <property type="component" value="Unassembled WGS sequence"/>
</dbReference>
<dbReference type="GO" id="GO:0006032">
    <property type="term" value="P:chitin catabolic process"/>
    <property type="evidence" value="ECO:0007669"/>
    <property type="project" value="InterPro"/>
</dbReference>
<dbReference type="CDD" id="cd00325">
    <property type="entry name" value="chitinase_GH19"/>
    <property type="match status" value="1"/>
</dbReference>
<dbReference type="GO" id="GO:0006952">
    <property type="term" value="P:defense response"/>
    <property type="evidence" value="ECO:0007669"/>
    <property type="project" value="UniProtKB-KW"/>
</dbReference>
<dbReference type="OrthoDB" id="160168at2759"/>
<dbReference type="EMBL" id="MBDO02000236">
    <property type="protein sequence ID" value="RLN59115.1"/>
    <property type="molecule type" value="Genomic_DNA"/>
</dbReference>
<dbReference type="AlphaFoldDB" id="A0A3F2RLX3"/>
<dbReference type="FunFam" id="3.30.20.10:FF:000001">
    <property type="entry name" value="Endochitinase (Chitinase)"/>
    <property type="match status" value="1"/>
</dbReference>
<evidence type="ECO:0000256" key="2">
    <source>
        <dbReference type="ARBA" id="ARBA00023157"/>
    </source>
</evidence>
<feature type="domain" description="Glycoside hydrolase family 19 catalytic" evidence="3">
    <location>
        <begin position="272"/>
        <end position="458"/>
    </location>
</feature>
<evidence type="ECO:0000313" key="4">
    <source>
        <dbReference type="EMBL" id="RLN59115.1"/>
    </source>
</evidence>
<dbReference type="PANTHER" id="PTHR22595:SF79">
    <property type="entry name" value="CHITINASE 12"/>
    <property type="match status" value="1"/>
</dbReference>
<dbReference type="GO" id="GO:0016998">
    <property type="term" value="P:cell wall macromolecule catabolic process"/>
    <property type="evidence" value="ECO:0007669"/>
    <property type="project" value="InterPro"/>
</dbReference>
<dbReference type="Gene3D" id="1.10.530.10">
    <property type="match status" value="1"/>
</dbReference>
<reference evidence="6 7" key="1">
    <citation type="submission" date="2018-07" db="EMBL/GenBank/DDBJ databases">
        <title>Genome sequencing of oomycete isolates from Chile give support for New Zealand origin for Phytophthora kernoviae and make available the first Nothophytophthora sp. genome.</title>
        <authorList>
            <person name="Studholme D.J."/>
            <person name="Sanfuentes E."/>
            <person name="Panda P."/>
            <person name="Hill R."/>
            <person name="Sambles C."/>
            <person name="Grant M."/>
            <person name="Williams N.M."/>
            <person name="Mcdougal R.L."/>
        </authorList>
    </citation>
    <scope>NUCLEOTIDE SEQUENCE [LARGE SCALE GENOMIC DNA]</scope>
    <source>
        <strain evidence="4">Chile6</strain>
        <strain evidence="5">Chile7</strain>
    </source>
</reference>
<accession>A0A3F2RLX3</accession>
<proteinExistence type="predicted"/>
<evidence type="ECO:0000313" key="5">
    <source>
        <dbReference type="EMBL" id="RLN71893.1"/>
    </source>
</evidence>
<dbReference type="InterPro" id="IPR000726">
    <property type="entry name" value="Glyco_hydro_19_cat"/>
</dbReference>
<dbReference type="SUPFAM" id="SSF53955">
    <property type="entry name" value="Lysozyme-like"/>
    <property type="match status" value="1"/>
</dbReference>
<keyword evidence="2" id="KW-1015">Disulfide bond</keyword>
<protein>
    <recommendedName>
        <fullName evidence="3">Glycoside hydrolase family 19 catalytic domain-containing protein</fullName>
    </recommendedName>
</protein>
<dbReference type="Proteomes" id="UP000277300">
    <property type="component" value="Unassembled WGS sequence"/>
</dbReference>
<gene>
    <name evidence="5" type="ORF">BBJ29_003968</name>
    <name evidence="4" type="ORF">BBP00_00006678</name>
</gene>
<dbReference type="GO" id="GO:0004568">
    <property type="term" value="F:chitinase activity"/>
    <property type="evidence" value="ECO:0007669"/>
    <property type="project" value="InterPro"/>
</dbReference>
<evidence type="ECO:0000259" key="3">
    <source>
        <dbReference type="Pfam" id="PF00182"/>
    </source>
</evidence>
<evidence type="ECO:0000313" key="6">
    <source>
        <dbReference type="Proteomes" id="UP000277300"/>
    </source>
</evidence>
<dbReference type="InterPro" id="IPR023346">
    <property type="entry name" value="Lysozyme-like_dom_sf"/>
</dbReference>
<dbReference type="EMBL" id="MBAD02000006">
    <property type="protein sequence ID" value="RLN71893.1"/>
    <property type="molecule type" value="Genomic_DNA"/>
</dbReference>
<evidence type="ECO:0000313" key="7">
    <source>
        <dbReference type="Proteomes" id="UP000284657"/>
    </source>
</evidence>
<dbReference type="PANTHER" id="PTHR22595">
    <property type="entry name" value="CHITINASE-RELATED"/>
    <property type="match status" value="1"/>
</dbReference>
<comment type="caution">
    <text evidence="4">The sequence shown here is derived from an EMBL/GenBank/DDBJ whole genome shotgun (WGS) entry which is preliminary data.</text>
</comment>
<name>A0A3F2RLX3_9STRA</name>
<organism evidence="4 6">
    <name type="scientific">Phytophthora kernoviae</name>
    <dbReference type="NCBI Taxonomy" id="325452"/>
    <lineage>
        <taxon>Eukaryota</taxon>
        <taxon>Sar</taxon>
        <taxon>Stramenopiles</taxon>
        <taxon>Oomycota</taxon>
        <taxon>Peronosporomycetes</taxon>
        <taxon>Peronosporales</taxon>
        <taxon>Peronosporaceae</taxon>
        <taxon>Phytophthora</taxon>
    </lineage>
</organism>
<sequence length="463" mass="51351">MNLRTVAEDLTPQVQQLTQAVKTLQLEKRHQLELDEASQELLEGLQDQINQVEAQQQHQCSVVEVDCKIEKAVKEPLVDVISPSQELRMLISKLQEVQDEHAAELIASKEFVHQRVSAIEDAVESVRTKLARSDEQYHTATQAHTNQVDELNDKLFAIDKELLKLKLALPPTVKAQIPAAFTAQHLTSVVDANRIETPEKGGLSVGLKLDGLATDLEAFHLQIAIDFDLVYVKSFVTVGCMLSLTNAFCNATDVNFARFFDQDQFQATFPGALDLYNFDGLVSAASKYTEFANTGDDDTDKRELAAFLAQTAHECDSFQAAEEYAKDTYTVWQYCDNTTIECASGKRYHGRGPIQLSWNYNYYYAGEALGLDLLANPETVATDNTVTWMTALWFWMTPHVGRVIHDVIADVDGFAASTDIINGGLECGPDAPNTANEQSRIDNFNKMCEALGVEPLGKTSCNA</sequence>
<dbReference type="Pfam" id="PF00182">
    <property type="entry name" value="Glyco_hydro_19"/>
    <property type="match status" value="1"/>
</dbReference>
<dbReference type="Gene3D" id="3.30.20.10">
    <property type="entry name" value="Endochitinase, domain 2"/>
    <property type="match status" value="1"/>
</dbReference>